<organism evidence="1 2">
    <name type="scientific">Morus notabilis</name>
    <dbReference type="NCBI Taxonomy" id="981085"/>
    <lineage>
        <taxon>Eukaryota</taxon>
        <taxon>Viridiplantae</taxon>
        <taxon>Streptophyta</taxon>
        <taxon>Embryophyta</taxon>
        <taxon>Tracheophyta</taxon>
        <taxon>Spermatophyta</taxon>
        <taxon>Magnoliopsida</taxon>
        <taxon>eudicotyledons</taxon>
        <taxon>Gunneridae</taxon>
        <taxon>Pentapetalae</taxon>
        <taxon>rosids</taxon>
        <taxon>fabids</taxon>
        <taxon>Rosales</taxon>
        <taxon>Moraceae</taxon>
        <taxon>Moreae</taxon>
        <taxon>Morus</taxon>
    </lineage>
</organism>
<dbReference type="Proteomes" id="UP000030645">
    <property type="component" value="Unassembled WGS sequence"/>
</dbReference>
<keyword evidence="2" id="KW-1185">Reference proteome</keyword>
<dbReference type="EMBL" id="KE343582">
    <property type="protein sequence ID" value="EXB36450.1"/>
    <property type="molecule type" value="Genomic_DNA"/>
</dbReference>
<evidence type="ECO:0000313" key="1">
    <source>
        <dbReference type="EMBL" id="EXB36450.1"/>
    </source>
</evidence>
<protein>
    <submittedName>
        <fullName evidence="1">Uncharacterized protein</fullName>
    </submittedName>
</protein>
<gene>
    <name evidence="1" type="ORF">L484_010017</name>
</gene>
<proteinExistence type="predicted"/>
<accession>W9QFS1</accession>
<name>W9QFS1_9ROSA</name>
<evidence type="ECO:0000313" key="2">
    <source>
        <dbReference type="Proteomes" id="UP000030645"/>
    </source>
</evidence>
<reference evidence="2" key="1">
    <citation type="submission" date="2013-01" db="EMBL/GenBank/DDBJ databases">
        <title>Draft Genome Sequence of a Mulberry Tree, Morus notabilis C.K. Schneid.</title>
        <authorList>
            <person name="He N."/>
            <person name="Zhao S."/>
        </authorList>
    </citation>
    <scope>NUCLEOTIDE SEQUENCE</scope>
</reference>
<sequence length="67" mass="7322">MNRLTCAWRRLTQGENCARQARVCRGTGGAHRSTTHQTATRGGTCEAHAAQLGWQTGVDGLSLFFLF</sequence>
<dbReference type="AlphaFoldDB" id="W9QFS1"/>